<feature type="region of interest" description="Disordered" evidence="1">
    <location>
        <begin position="118"/>
        <end position="146"/>
    </location>
</feature>
<reference evidence="3" key="1">
    <citation type="journal article" date="2013" name="Nature">
        <title>Draft genome of the wheat A-genome progenitor Triticum urartu.</title>
        <authorList>
            <person name="Ling H.Q."/>
            <person name="Zhao S."/>
            <person name="Liu D."/>
            <person name="Wang J."/>
            <person name="Sun H."/>
            <person name="Zhang C."/>
            <person name="Fan H."/>
            <person name="Li D."/>
            <person name="Dong L."/>
            <person name="Tao Y."/>
            <person name="Gao C."/>
            <person name="Wu H."/>
            <person name="Li Y."/>
            <person name="Cui Y."/>
            <person name="Guo X."/>
            <person name="Zheng S."/>
            <person name="Wang B."/>
            <person name="Yu K."/>
            <person name="Liang Q."/>
            <person name="Yang W."/>
            <person name="Lou X."/>
            <person name="Chen J."/>
            <person name="Feng M."/>
            <person name="Jian J."/>
            <person name="Zhang X."/>
            <person name="Luo G."/>
            <person name="Jiang Y."/>
            <person name="Liu J."/>
            <person name="Wang Z."/>
            <person name="Sha Y."/>
            <person name="Zhang B."/>
            <person name="Wu H."/>
            <person name="Tang D."/>
            <person name="Shen Q."/>
            <person name="Xue P."/>
            <person name="Zou S."/>
            <person name="Wang X."/>
            <person name="Liu X."/>
            <person name="Wang F."/>
            <person name="Yang Y."/>
            <person name="An X."/>
            <person name="Dong Z."/>
            <person name="Zhang K."/>
            <person name="Zhang X."/>
            <person name="Luo M.C."/>
            <person name="Dvorak J."/>
            <person name="Tong Y."/>
            <person name="Wang J."/>
            <person name="Yang H."/>
            <person name="Li Z."/>
            <person name="Wang D."/>
            <person name="Zhang A."/>
            <person name="Wang J."/>
        </authorList>
    </citation>
    <scope>NUCLEOTIDE SEQUENCE</scope>
    <source>
        <strain evidence="3">cv. G1812</strain>
    </source>
</reference>
<organism evidence="2 3">
    <name type="scientific">Triticum urartu</name>
    <name type="common">Red wild einkorn</name>
    <name type="synonym">Crithodium urartu</name>
    <dbReference type="NCBI Taxonomy" id="4572"/>
    <lineage>
        <taxon>Eukaryota</taxon>
        <taxon>Viridiplantae</taxon>
        <taxon>Streptophyta</taxon>
        <taxon>Embryophyta</taxon>
        <taxon>Tracheophyta</taxon>
        <taxon>Spermatophyta</taxon>
        <taxon>Magnoliopsida</taxon>
        <taxon>Liliopsida</taxon>
        <taxon>Poales</taxon>
        <taxon>Poaceae</taxon>
        <taxon>BOP clade</taxon>
        <taxon>Pooideae</taxon>
        <taxon>Triticodae</taxon>
        <taxon>Triticeae</taxon>
        <taxon>Triticinae</taxon>
        <taxon>Triticum</taxon>
    </lineage>
</organism>
<feature type="compositionally biased region" description="Pro residues" evidence="1">
    <location>
        <begin position="9"/>
        <end position="19"/>
    </location>
</feature>
<evidence type="ECO:0000256" key="1">
    <source>
        <dbReference type="SAM" id="MobiDB-lite"/>
    </source>
</evidence>
<evidence type="ECO:0000313" key="2">
    <source>
        <dbReference type="EnsemblPlants" id="TuG1812G0600003261.01.T01"/>
    </source>
</evidence>
<dbReference type="Gramene" id="TuG1812G0600003261.01.T01">
    <property type="protein sequence ID" value="TuG1812G0600003261.01.T01"/>
    <property type="gene ID" value="TuG1812G0600003261.01"/>
</dbReference>
<name>A0A8R7UUG6_TRIUA</name>
<feature type="region of interest" description="Disordered" evidence="1">
    <location>
        <begin position="183"/>
        <end position="223"/>
    </location>
</feature>
<protein>
    <submittedName>
        <fullName evidence="2">Uncharacterized protein</fullName>
    </submittedName>
</protein>
<reference evidence="2" key="3">
    <citation type="submission" date="2022-06" db="UniProtKB">
        <authorList>
            <consortium name="EnsemblPlants"/>
        </authorList>
    </citation>
    <scope>IDENTIFICATION</scope>
</reference>
<sequence length="240" mass="25229">VPLFHLIQIPPPRGAPPRPAHLLLRPSRRRPPPASLRPSPRAAGLLLPPNPISSLPAAFFAVHRSPPPTGRDLVGGRGWEGEALASGSRSSRGPICASATSREAWLGVLRSIRAGSSKGIGGWRRRDRGRGWSGRVPPRSRSGMERAVGELAAEDGRGGANSLLPAPHHVPSFLLSDRTESVLQRDPATRGGAATGDAAGEAGEVPPEVRLRSSRTSPSTAATGGTFAAGFHMGYNYKLR</sequence>
<dbReference type="EnsemblPlants" id="TuG1812G0600003261.01.T01">
    <property type="protein sequence ID" value="TuG1812G0600003261.01.T01"/>
    <property type="gene ID" value="TuG1812G0600003261.01"/>
</dbReference>
<keyword evidence="3" id="KW-1185">Reference proteome</keyword>
<dbReference type="AlphaFoldDB" id="A0A8R7UUG6"/>
<accession>A0A8R7UUG6</accession>
<feature type="compositionally biased region" description="Low complexity" evidence="1">
    <location>
        <begin position="185"/>
        <end position="204"/>
    </location>
</feature>
<dbReference type="Proteomes" id="UP000015106">
    <property type="component" value="Chromosome 6"/>
</dbReference>
<feature type="region of interest" description="Disordered" evidence="1">
    <location>
        <begin position="69"/>
        <end position="95"/>
    </location>
</feature>
<reference evidence="2" key="2">
    <citation type="submission" date="2018-03" db="EMBL/GenBank/DDBJ databases">
        <title>The Triticum urartu genome reveals the dynamic nature of wheat genome evolution.</title>
        <authorList>
            <person name="Ling H."/>
            <person name="Ma B."/>
            <person name="Shi X."/>
            <person name="Liu H."/>
            <person name="Dong L."/>
            <person name="Sun H."/>
            <person name="Cao Y."/>
            <person name="Gao Q."/>
            <person name="Zheng S."/>
            <person name="Li Y."/>
            <person name="Yu Y."/>
            <person name="Du H."/>
            <person name="Qi M."/>
            <person name="Li Y."/>
            <person name="Yu H."/>
            <person name="Cui Y."/>
            <person name="Wang N."/>
            <person name="Chen C."/>
            <person name="Wu H."/>
            <person name="Zhao Y."/>
            <person name="Zhang J."/>
            <person name="Li Y."/>
            <person name="Zhou W."/>
            <person name="Zhang B."/>
            <person name="Hu W."/>
            <person name="Eijk M."/>
            <person name="Tang J."/>
            <person name="Witsenboer H."/>
            <person name="Zhao S."/>
            <person name="Li Z."/>
            <person name="Zhang A."/>
            <person name="Wang D."/>
            <person name="Liang C."/>
        </authorList>
    </citation>
    <scope>NUCLEOTIDE SEQUENCE [LARGE SCALE GENOMIC DNA]</scope>
    <source>
        <strain evidence="2">cv. G1812</strain>
    </source>
</reference>
<proteinExistence type="predicted"/>
<feature type="region of interest" description="Disordered" evidence="1">
    <location>
        <begin position="9"/>
        <end position="43"/>
    </location>
</feature>
<feature type="compositionally biased region" description="Low complexity" evidence="1">
    <location>
        <begin position="214"/>
        <end position="223"/>
    </location>
</feature>
<evidence type="ECO:0000313" key="3">
    <source>
        <dbReference type="Proteomes" id="UP000015106"/>
    </source>
</evidence>